<dbReference type="EMBL" id="CP001965">
    <property type="protein sequence ID" value="ADE12048.1"/>
    <property type="molecule type" value="Genomic_DNA"/>
</dbReference>
<proteinExistence type="predicted"/>
<organism evidence="5 6">
    <name type="scientific">Sideroxydans lithotrophicus (strain ES-1)</name>
    <dbReference type="NCBI Taxonomy" id="580332"/>
    <lineage>
        <taxon>Bacteria</taxon>
        <taxon>Pseudomonadati</taxon>
        <taxon>Pseudomonadota</taxon>
        <taxon>Betaproteobacteria</taxon>
        <taxon>Nitrosomonadales</taxon>
        <taxon>Gallionellaceae</taxon>
        <taxon>Sideroxydans</taxon>
    </lineage>
</organism>
<dbReference type="Gene3D" id="3.40.50.2300">
    <property type="match status" value="1"/>
</dbReference>
<dbReference type="PANTHER" id="PTHR44591">
    <property type="entry name" value="STRESS RESPONSE REGULATOR PROTEIN 1"/>
    <property type="match status" value="1"/>
</dbReference>
<evidence type="ECO:0000256" key="1">
    <source>
        <dbReference type="ARBA" id="ARBA00022553"/>
    </source>
</evidence>
<dbReference type="KEGG" id="slt:Slit_1819"/>
<protein>
    <submittedName>
        <fullName evidence="5">Response regulator receiver protein</fullName>
    </submittedName>
</protein>
<gene>
    <name evidence="5" type="ordered locus">Slit_1819</name>
</gene>
<dbReference type="RefSeq" id="WP_013029946.1">
    <property type="nucleotide sequence ID" value="NC_013959.1"/>
</dbReference>
<dbReference type="HOGENOM" id="CLU_000445_69_15_4"/>
<sequence>MNKTSALIVDDNADFRHSLNHILSSGFPSLSIAEADAGKAALEQIQDCVPDLVFMDVNLPDANGLILTKAIKVSHADTTVIVITAYDLPEYRQAAFDAGASHFIPKGSMSEEEILQMVKSVMAGFSSSM</sequence>
<dbReference type="InterPro" id="IPR050595">
    <property type="entry name" value="Bact_response_regulator"/>
</dbReference>
<dbReference type="Pfam" id="PF00072">
    <property type="entry name" value="Response_reg"/>
    <property type="match status" value="1"/>
</dbReference>
<keyword evidence="1 3" id="KW-0597">Phosphoprotein</keyword>
<dbReference type="InterPro" id="IPR001789">
    <property type="entry name" value="Sig_transdc_resp-reg_receiver"/>
</dbReference>
<dbReference type="PANTHER" id="PTHR44591:SF14">
    <property type="entry name" value="PROTEIN PILG"/>
    <property type="match status" value="1"/>
</dbReference>
<dbReference type="eggNOG" id="COG2197">
    <property type="taxonomic scope" value="Bacteria"/>
</dbReference>
<dbReference type="CDD" id="cd17535">
    <property type="entry name" value="REC_NarL-like"/>
    <property type="match status" value="1"/>
</dbReference>
<feature type="domain" description="Response regulatory" evidence="4">
    <location>
        <begin position="5"/>
        <end position="121"/>
    </location>
</feature>
<reference evidence="5 6" key="1">
    <citation type="submission" date="2010-03" db="EMBL/GenBank/DDBJ databases">
        <title>Complete sequence of Sideroxydans lithotrophicus ES-1.</title>
        <authorList>
            <consortium name="US DOE Joint Genome Institute"/>
            <person name="Lucas S."/>
            <person name="Copeland A."/>
            <person name="Lapidus A."/>
            <person name="Cheng J.-F."/>
            <person name="Bruce D."/>
            <person name="Goodwin L."/>
            <person name="Pitluck S."/>
            <person name="Munk A.C."/>
            <person name="Detter J.C."/>
            <person name="Han C."/>
            <person name="Tapia R."/>
            <person name="Larimer F."/>
            <person name="Land M."/>
            <person name="Hauser L."/>
            <person name="Kyrpides N."/>
            <person name="Ivanova N."/>
            <person name="Emerson D."/>
            <person name="Woyke T."/>
        </authorList>
    </citation>
    <scope>NUCLEOTIDE SEQUENCE [LARGE SCALE GENOMIC DNA]</scope>
    <source>
        <strain evidence="5 6">ES-1</strain>
    </source>
</reference>
<dbReference type="Proteomes" id="UP000001625">
    <property type="component" value="Chromosome"/>
</dbReference>
<dbReference type="InterPro" id="IPR058245">
    <property type="entry name" value="NreC/VraR/RcsB-like_REC"/>
</dbReference>
<evidence type="ECO:0000259" key="4">
    <source>
        <dbReference type="PROSITE" id="PS50110"/>
    </source>
</evidence>
<accession>D5CSW2</accession>
<name>D5CSW2_SIDLE</name>
<keyword evidence="2" id="KW-0902">Two-component regulatory system</keyword>
<evidence type="ECO:0000313" key="5">
    <source>
        <dbReference type="EMBL" id="ADE12048.1"/>
    </source>
</evidence>
<keyword evidence="6" id="KW-1185">Reference proteome</keyword>
<dbReference type="GO" id="GO:0000160">
    <property type="term" value="P:phosphorelay signal transduction system"/>
    <property type="evidence" value="ECO:0007669"/>
    <property type="project" value="UniProtKB-KW"/>
</dbReference>
<feature type="modified residue" description="4-aspartylphosphate" evidence="3">
    <location>
        <position position="56"/>
    </location>
</feature>
<dbReference type="OrthoDB" id="9801101at2"/>
<dbReference type="InterPro" id="IPR011006">
    <property type="entry name" value="CheY-like_superfamily"/>
</dbReference>
<dbReference type="SUPFAM" id="SSF52172">
    <property type="entry name" value="CheY-like"/>
    <property type="match status" value="1"/>
</dbReference>
<dbReference type="STRING" id="580332.Slit_1819"/>
<dbReference type="PROSITE" id="PS50110">
    <property type="entry name" value="RESPONSE_REGULATORY"/>
    <property type="match status" value="1"/>
</dbReference>
<evidence type="ECO:0000256" key="2">
    <source>
        <dbReference type="ARBA" id="ARBA00023012"/>
    </source>
</evidence>
<evidence type="ECO:0000313" key="6">
    <source>
        <dbReference type="Proteomes" id="UP000001625"/>
    </source>
</evidence>
<dbReference type="AlphaFoldDB" id="D5CSW2"/>
<evidence type="ECO:0000256" key="3">
    <source>
        <dbReference type="PROSITE-ProRule" id="PRU00169"/>
    </source>
</evidence>
<dbReference type="SMART" id="SM00448">
    <property type="entry name" value="REC"/>
    <property type="match status" value="1"/>
</dbReference>